<dbReference type="AlphaFoldDB" id="A0A9X2MAL1"/>
<dbReference type="InterPro" id="IPR014449">
    <property type="entry name" value="UCP007050_HI0931"/>
</dbReference>
<organism evidence="1 2">
    <name type="scientific">Terrisporobacter muris</name>
    <dbReference type="NCBI Taxonomy" id="2963284"/>
    <lineage>
        <taxon>Bacteria</taxon>
        <taxon>Bacillati</taxon>
        <taxon>Bacillota</taxon>
        <taxon>Clostridia</taxon>
        <taxon>Peptostreptococcales</taxon>
        <taxon>Peptostreptococcaceae</taxon>
        <taxon>Terrisporobacter</taxon>
    </lineage>
</organism>
<gene>
    <name evidence="1" type="ORF">NSA58_08775</name>
</gene>
<reference evidence="1" key="1">
    <citation type="submission" date="2022-07" db="EMBL/GenBank/DDBJ databases">
        <title>Enhanced cultured diversity of the mouse gut microbiota enables custom-made synthetic communities.</title>
        <authorList>
            <person name="Afrizal A."/>
        </authorList>
    </citation>
    <scope>NUCLEOTIDE SEQUENCE</scope>
    <source>
        <strain evidence="1">DSM 29186</strain>
    </source>
</reference>
<evidence type="ECO:0000313" key="1">
    <source>
        <dbReference type="EMBL" id="MCR1822879.1"/>
    </source>
</evidence>
<dbReference type="EMBL" id="JANKBY010000086">
    <property type="protein sequence ID" value="MCR1822879.1"/>
    <property type="molecule type" value="Genomic_DNA"/>
</dbReference>
<protein>
    <submittedName>
        <fullName evidence="1">DUF2251 domain-containing protein</fullName>
    </submittedName>
</protein>
<evidence type="ECO:0000313" key="2">
    <source>
        <dbReference type="Proteomes" id="UP001140817"/>
    </source>
</evidence>
<accession>A0A9X2MAL1</accession>
<dbReference type="Proteomes" id="UP001140817">
    <property type="component" value="Unassembled WGS sequence"/>
</dbReference>
<name>A0A9X2MAL1_9FIRM</name>
<dbReference type="RefSeq" id="WP_074079105.1">
    <property type="nucleotide sequence ID" value="NZ_JANKBY010000086.1"/>
</dbReference>
<proteinExistence type="predicted"/>
<keyword evidence="2" id="KW-1185">Reference proteome</keyword>
<sequence length="134" mass="15654">MSSNLNEEESFVIECESPDNKWITVFEDDGETSYMYLCSLNDDGEFDEIVDHLWIYNQINPPIEDCKEVFIIWSDDSNKTALIVDGECWGMFDLYNKRKLNARREKNTIVSIEIEVWEKGIKDNEGELLKVGDE</sequence>
<dbReference type="Pfam" id="PF10008">
    <property type="entry name" value="DUF2251"/>
    <property type="match status" value="1"/>
</dbReference>
<comment type="caution">
    <text evidence="1">The sequence shown here is derived from an EMBL/GenBank/DDBJ whole genome shotgun (WGS) entry which is preliminary data.</text>
</comment>